<keyword evidence="2" id="KW-1185">Reference proteome</keyword>
<proteinExistence type="predicted"/>
<sequence>MVAAFETALRETLSTDMSLLMKLLRSSCTSLVTMCLRFVALLVTEENATVDSLAARRILLTPIGDGGSKKRRSLTILTLCGGYLGYSLEKTDGIAFWSLQILQHAALEIVADGLYTSLFAAALLLVRHLGNISNHSEYTTDGEADMDGILPPKPLLQVKLIGVEKRKLTNFHREMETELVEVVRLTSMLLTKWTATLTDRDAILVVDGVRYVDEEQLVPLLAFIPPSETRSMNSKPGLGHLCLAMDFMLDQLVEEDEETLSKQPKKARTVLTNSIDACALLFLKTYLLHSEQYELVKRDRNEFIAFFREINARVSKGVRDVGIDVQLLEHTGKVCTTTSICC</sequence>
<gene>
    <name evidence="1" type="ORF">PHMEG_0002404</name>
</gene>
<dbReference type="AlphaFoldDB" id="A0A225WYA7"/>
<dbReference type="OrthoDB" id="120565at2759"/>
<organism evidence="1 2">
    <name type="scientific">Phytophthora megakarya</name>
    <dbReference type="NCBI Taxonomy" id="4795"/>
    <lineage>
        <taxon>Eukaryota</taxon>
        <taxon>Sar</taxon>
        <taxon>Stramenopiles</taxon>
        <taxon>Oomycota</taxon>
        <taxon>Peronosporomycetes</taxon>
        <taxon>Peronosporales</taxon>
        <taxon>Peronosporaceae</taxon>
        <taxon>Phytophthora</taxon>
    </lineage>
</organism>
<reference evidence="2" key="1">
    <citation type="submission" date="2017-03" db="EMBL/GenBank/DDBJ databases">
        <title>Phytopthora megakarya and P. palmivora, two closely related causual agents of cacao black pod achieved similar genome size and gene model numbers by different mechanisms.</title>
        <authorList>
            <person name="Ali S."/>
            <person name="Shao J."/>
            <person name="Larry D.J."/>
            <person name="Kronmiller B."/>
            <person name="Shen D."/>
            <person name="Strem M.D."/>
            <person name="Melnick R.L."/>
            <person name="Guiltinan M.J."/>
            <person name="Tyler B.M."/>
            <person name="Meinhardt L.W."/>
            <person name="Bailey B.A."/>
        </authorList>
    </citation>
    <scope>NUCLEOTIDE SEQUENCE [LARGE SCALE GENOMIC DNA]</scope>
    <source>
        <strain evidence="2">zdho120</strain>
    </source>
</reference>
<name>A0A225WYA7_9STRA</name>
<accession>A0A225WYA7</accession>
<dbReference type="Proteomes" id="UP000198211">
    <property type="component" value="Unassembled WGS sequence"/>
</dbReference>
<protein>
    <submittedName>
        <fullName evidence="1">Uncharacterized protein</fullName>
    </submittedName>
</protein>
<evidence type="ECO:0000313" key="2">
    <source>
        <dbReference type="Proteomes" id="UP000198211"/>
    </source>
</evidence>
<dbReference type="STRING" id="4795.A0A225WYA7"/>
<dbReference type="EMBL" id="NBNE01000106">
    <property type="protein sequence ID" value="OWZ22814.1"/>
    <property type="molecule type" value="Genomic_DNA"/>
</dbReference>
<comment type="caution">
    <text evidence="1">The sequence shown here is derived from an EMBL/GenBank/DDBJ whole genome shotgun (WGS) entry which is preliminary data.</text>
</comment>
<evidence type="ECO:0000313" key="1">
    <source>
        <dbReference type="EMBL" id="OWZ22814.1"/>
    </source>
</evidence>